<keyword evidence="3" id="KW-0378">Hydrolase</keyword>
<dbReference type="Pfam" id="PF00782">
    <property type="entry name" value="DSPc"/>
    <property type="match status" value="1"/>
</dbReference>
<dbReference type="Gene3D" id="3.90.190.10">
    <property type="entry name" value="Protein tyrosine phosphatase superfamily"/>
    <property type="match status" value="1"/>
</dbReference>
<dbReference type="GO" id="GO:0030837">
    <property type="term" value="P:negative regulation of actin filament polymerization"/>
    <property type="evidence" value="ECO:0007669"/>
    <property type="project" value="InterPro"/>
</dbReference>
<dbReference type="GO" id="GO:0004722">
    <property type="term" value="F:protein serine/threonine phosphatase activity"/>
    <property type="evidence" value="ECO:0007669"/>
    <property type="project" value="UniProtKB-EC"/>
</dbReference>
<accession>A0A8S2DYP6</accession>
<dbReference type="InterPro" id="IPR043587">
    <property type="entry name" value="Phosphatase_SSH-like"/>
</dbReference>
<dbReference type="InterPro" id="IPR000340">
    <property type="entry name" value="Dual-sp_phosphatase_cat-dom"/>
</dbReference>
<comment type="catalytic activity">
    <reaction evidence="5">
        <text>O-phospho-L-threonyl-[protein] + H2O = L-threonyl-[protein] + phosphate</text>
        <dbReference type="Rhea" id="RHEA:47004"/>
        <dbReference type="Rhea" id="RHEA-COMP:11060"/>
        <dbReference type="Rhea" id="RHEA-COMP:11605"/>
        <dbReference type="ChEBI" id="CHEBI:15377"/>
        <dbReference type="ChEBI" id="CHEBI:30013"/>
        <dbReference type="ChEBI" id="CHEBI:43474"/>
        <dbReference type="ChEBI" id="CHEBI:61977"/>
        <dbReference type="EC" id="3.1.3.16"/>
    </reaction>
</comment>
<evidence type="ECO:0000313" key="9">
    <source>
        <dbReference type="EMBL" id="CAF3780613.1"/>
    </source>
</evidence>
<proteinExistence type="inferred from homology"/>
<evidence type="ECO:0000256" key="5">
    <source>
        <dbReference type="ARBA" id="ARBA00048336"/>
    </source>
</evidence>
<organism evidence="8 10">
    <name type="scientific">Didymodactylos carnosus</name>
    <dbReference type="NCBI Taxonomy" id="1234261"/>
    <lineage>
        <taxon>Eukaryota</taxon>
        <taxon>Metazoa</taxon>
        <taxon>Spiralia</taxon>
        <taxon>Gnathifera</taxon>
        <taxon>Rotifera</taxon>
        <taxon>Eurotatoria</taxon>
        <taxon>Bdelloidea</taxon>
        <taxon>Philodinida</taxon>
        <taxon>Philodinidae</taxon>
        <taxon>Didymodactylos</taxon>
    </lineage>
</organism>
<dbReference type="CDD" id="cd14498">
    <property type="entry name" value="DSP"/>
    <property type="match status" value="1"/>
</dbReference>
<reference evidence="8" key="1">
    <citation type="submission" date="2021-02" db="EMBL/GenBank/DDBJ databases">
        <authorList>
            <person name="Nowell W R."/>
        </authorList>
    </citation>
    <scope>NUCLEOTIDE SEQUENCE</scope>
</reference>
<name>A0A8S2DYP6_9BILA</name>
<dbReference type="InterPro" id="IPR029021">
    <property type="entry name" value="Prot-tyrosine_phosphatase-like"/>
</dbReference>
<protein>
    <recommendedName>
        <fullName evidence="2">protein-serine/threonine phosphatase</fullName>
        <ecNumber evidence="2">3.1.3.16</ecNumber>
    </recommendedName>
</protein>
<dbReference type="EMBL" id="CAJNOK010006696">
    <property type="protein sequence ID" value="CAF1011673.1"/>
    <property type="molecule type" value="Genomic_DNA"/>
</dbReference>
<dbReference type="AlphaFoldDB" id="A0A8S2DYP6"/>
<dbReference type="PROSITE" id="PS00383">
    <property type="entry name" value="TYR_PHOSPHATASE_1"/>
    <property type="match status" value="1"/>
</dbReference>
<dbReference type="PANTHER" id="PTHR45864:SF8">
    <property type="entry name" value="CHROMOSOME UNDETERMINED SCAFFOLD_164, WHOLE GENOME SHOTGUN SEQUENCE"/>
    <property type="match status" value="1"/>
</dbReference>
<dbReference type="EC" id="3.1.3.16" evidence="2"/>
<dbReference type="PANTHER" id="PTHR45864">
    <property type="entry name" value="SLINGSHOT PROTEIN PHOSPHATASE HOMOLOG"/>
    <property type="match status" value="1"/>
</dbReference>
<dbReference type="SUPFAM" id="SSF52799">
    <property type="entry name" value="(Phosphotyrosine protein) phosphatases II"/>
    <property type="match status" value="1"/>
</dbReference>
<dbReference type="PROSITE" id="PS50056">
    <property type="entry name" value="TYR_PHOSPHATASE_2"/>
    <property type="match status" value="1"/>
</dbReference>
<sequence length="192" mass="22260">MSSSSLPKYVCDRCEQLIYEFDRSSHSTSHSSEIIESFLYLGGERNSKNSQELFDRLKITHILNVAWETGNLFPDKIVYKNISLKDSLDENIIDYIDDCVQFIEHVKSQNGKLLIHCIQGISRSSSIVIAYLMYCNNWSLLTALNFVKSKRSIIKPNEYFMTQLMIYECMLQGKKQGNNQEKHELSEPQQKS</sequence>
<evidence type="ECO:0000256" key="4">
    <source>
        <dbReference type="ARBA" id="ARBA00022912"/>
    </source>
</evidence>
<dbReference type="Proteomes" id="UP000682733">
    <property type="component" value="Unassembled WGS sequence"/>
</dbReference>
<dbReference type="SMART" id="SM00195">
    <property type="entry name" value="DSPc"/>
    <property type="match status" value="1"/>
</dbReference>
<dbReference type="InterPro" id="IPR020422">
    <property type="entry name" value="TYR_PHOSPHATASE_DUAL_dom"/>
</dbReference>
<dbReference type="PROSITE" id="PS50054">
    <property type="entry name" value="TYR_PHOSPHATASE_DUAL"/>
    <property type="match status" value="1"/>
</dbReference>
<evidence type="ECO:0000313" key="10">
    <source>
        <dbReference type="Proteomes" id="UP000677228"/>
    </source>
</evidence>
<comment type="caution">
    <text evidence="8">The sequence shown here is derived from an EMBL/GenBank/DDBJ whole genome shotgun (WGS) entry which is preliminary data.</text>
</comment>
<evidence type="ECO:0000256" key="1">
    <source>
        <dbReference type="ARBA" id="ARBA00009580"/>
    </source>
</evidence>
<dbReference type="InterPro" id="IPR000387">
    <property type="entry name" value="Tyr_Pase_dom"/>
</dbReference>
<evidence type="ECO:0000256" key="2">
    <source>
        <dbReference type="ARBA" id="ARBA00013081"/>
    </source>
</evidence>
<evidence type="ECO:0000313" key="8">
    <source>
        <dbReference type="EMBL" id="CAF1011673.1"/>
    </source>
</evidence>
<gene>
    <name evidence="8" type="ORF">OVA965_LOCUS15074</name>
    <name evidence="9" type="ORF">TMI583_LOCUS15080</name>
</gene>
<dbReference type="EMBL" id="CAJOBA010006705">
    <property type="protein sequence ID" value="CAF3780613.1"/>
    <property type="molecule type" value="Genomic_DNA"/>
</dbReference>
<keyword evidence="4" id="KW-0904">Protein phosphatase</keyword>
<dbReference type="InterPro" id="IPR016130">
    <property type="entry name" value="Tyr_Pase_AS"/>
</dbReference>
<evidence type="ECO:0000259" key="7">
    <source>
        <dbReference type="PROSITE" id="PS50056"/>
    </source>
</evidence>
<feature type="domain" description="Tyrosine specific protein phosphatases" evidence="7">
    <location>
        <begin position="90"/>
        <end position="151"/>
    </location>
</feature>
<dbReference type="FunFam" id="3.90.190.10:FF:000004">
    <property type="entry name" value="Protein phosphatase Slingshot homolog 2"/>
    <property type="match status" value="1"/>
</dbReference>
<comment type="similarity">
    <text evidence="1">Belongs to the protein-tyrosine phosphatase family.</text>
</comment>
<feature type="domain" description="Tyrosine-protein phosphatase" evidence="6">
    <location>
        <begin position="30"/>
        <end position="173"/>
    </location>
</feature>
<evidence type="ECO:0000259" key="6">
    <source>
        <dbReference type="PROSITE" id="PS50054"/>
    </source>
</evidence>
<evidence type="ECO:0000256" key="3">
    <source>
        <dbReference type="ARBA" id="ARBA00022801"/>
    </source>
</evidence>
<dbReference type="Proteomes" id="UP000677228">
    <property type="component" value="Unassembled WGS sequence"/>
</dbReference>
<dbReference type="GO" id="GO:0003779">
    <property type="term" value="F:actin binding"/>
    <property type="evidence" value="ECO:0007669"/>
    <property type="project" value="InterPro"/>
</dbReference>